<evidence type="ECO:0000259" key="7">
    <source>
        <dbReference type="Pfam" id="PF00291"/>
    </source>
</evidence>
<keyword evidence="6" id="KW-0812">Transmembrane</keyword>
<dbReference type="PIRSF" id="PIRSF006278">
    <property type="entry name" value="ACCD_DCysDesulf"/>
    <property type="match status" value="1"/>
</dbReference>
<dbReference type="GO" id="GO:0019148">
    <property type="term" value="F:D-cysteine desulfhydrase activity"/>
    <property type="evidence" value="ECO:0007669"/>
    <property type="project" value="TreeGrafter"/>
</dbReference>
<evidence type="ECO:0000256" key="6">
    <source>
        <dbReference type="SAM" id="Phobius"/>
    </source>
</evidence>
<dbReference type="InterPro" id="IPR001926">
    <property type="entry name" value="TrpB-like_PALP"/>
</dbReference>
<evidence type="ECO:0000256" key="2">
    <source>
        <dbReference type="ARBA" id="ARBA00008639"/>
    </source>
</evidence>
<gene>
    <name evidence="8" type="ORF">JW984_13620</name>
</gene>
<reference evidence="8" key="2">
    <citation type="submission" date="2021-01" db="EMBL/GenBank/DDBJ databases">
        <authorList>
            <person name="Hahn C.R."/>
            <person name="Youssef N.H."/>
            <person name="Elshahed M."/>
        </authorList>
    </citation>
    <scope>NUCLEOTIDE SEQUENCE</scope>
    <source>
        <strain evidence="8">Zod_Metabat.24</strain>
    </source>
</reference>
<evidence type="ECO:0000256" key="1">
    <source>
        <dbReference type="ARBA" id="ARBA00001933"/>
    </source>
</evidence>
<dbReference type="SUPFAM" id="SSF53686">
    <property type="entry name" value="Tryptophan synthase beta subunit-like PLP-dependent enzymes"/>
    <property type="match status" value="1"/>
</dbReference>
<keyword evidence="3 5" id="KW-0663">Pyridoxal phosphate</keyword>
<feature type="domain" description="Tryptophan synthase beta chain-like PALP" evidence="7">
    <location>
        <begin position="33"/>
        <end position="335"/>
    </location>
</feature>
<dbReference type="AlphaFoldDB" id="A0A9D8PNQ6"/>
<name>A0A9D8PNQ6_9DELT</name>
<sequence length="363" mass="40612">MKANVIGNERPWIFSEYPELKGKISFKSYGDYPSGVEHLKSLSKVIGSEVYIKRDDRASSIYGGNKCRMMEFIIPDALDRKRKSLVTWGAIGSNQVLSSVIFGNQAGFDDITAIHNVQPYHPYVKRNLLISTSLGVKQLLGGNDLLLILKLFYTYIKKKITGKRPYLIPLVGSAPISVLSYFDAALELRRQIDGGICPRPDYIFVTVGTGGTAAGLILGSMVFGGIGEVVGVRTVENSFVSERIIAWEINRTLKFLKRLGVDLKIGKVKAEEINILHDYLGEGYAESTPEGSEAIKLLKELEDIDLDVTYTGKTMAAMLDMAREKKEKRFLFWHTLNTVDITRYTDKLPDVSEAPEPFHKHLR</sequence>
<dbReference type="Proteomes" id="UP000809273">
    <property type="component" value="Unassembled WGS sequence"/>
</dbReference>
<comment type="caution">
    <text evidence="8">The sequence shown here is derived from an EMBL/GenBank/DDBJ whole genome shotgun (WGS) entry which is preliminary data.</text>
</comment>
<feature type="transmembrane region" description="Helical" evidence="6">
    <location>
        <begin position="202"/>
        <end position="223"/>
    </location>
</feature>
<keyword evidence="6" id="KW-0472">Membrane</keyword>
<accession>A0A9D8PNQ6</accession>
<organism evidence="8 9">
    <name type="scientific">Candidatus Zymogenus saltonus</name>
    <dbReference type="NCBI Taxonomy" id="2844893"/>
    <lineage>
        <taxon>Bacteria</taxon>
        <taxon>Deltaproteobacteria</taxon>
        <taxon>Candidatus Zymogenia</taxon>
        <taxon>Candidatus Zymogeniales</taxon>
        <taxon>Candidatus Zymogenaceae</taxon>
        <taxon>Candidatus Zymogenus</taxon>
    </lineage>
</organism>
<comment type="cofactor">
    <cofactor evidence="1">
        <name>pyridoxal 5'-phosphate</name>
        <dbReference type="ChEBI" id="CHEBI:597326"/>
    </cofactor>
</comment>
<protein>
    <submittedName>
        <fullName evidence="8">Pyridoxal-phosphate dependent enzyme</fullName>
    </submittedName>
</protein>
<evidence type="ECO:0000313" key="8">
    <source>
        <dbReference type="EMBL" id="MBN1574231.1"/>
    </source>
</evidence>
<dbReference type="PANTHER" id="PTHR43780:SF2">
    <property type="entry name" value="1-AMINOCYCLOPROPANE-1-CARBOXYLATE DEAMINASE-RELATED"/>
    <property type="match status" value="1"/>
</dbReference>
<feature type="active site" description="Nucleophile" evidence="4">
    <location>
        <position position="93"/>
    </location>
</feature>
<evidence type="ECO:0000313" key="9">
    <source>
        <dbReference type="Proteomes" id="UP000809273"/>
    </source>
</evidence>
<reference evidence="8" key="1">
    <citation type="journal article" date="2021" name="Environ. Microbiol.">
        <title>Genomic characterization of three novel Desulfobacterota classes expand the metabolic and phylogenetic diversity of the phylum.</title>
        <authorList>
            <person name="Murphy C.L."/>
            <person name="Biggerstaff J."/>
            <person name="Eichhorn A."/>
            <person name="Ewing E."/>
            <person name="Shahan R."/>
            <person name="Soriano D."/>
            <person name="Stewart S."/>
            <person name="VanMol K."/>
            <person name="Walker R."/>
            <person name="Walters P."/>
            <person name="Elshahed M.S."/>
            <person name="Youssef N.H."/>
        </authorList>
    </citation>
    <scope>NUCLEOTIDE SEQUENCE</scope>
    <source>
        <strain evidence="8">Zod_Metabat.24</strain>
    </source>
</reference>
<feature type="modified residue" description="N6-(pyridoxal phosphate)lysine" evidence="5">
    <location>
        <position position="66"/>
    </location>
</feature>
<keyword evidence="6" id="KW-1133">Transmembrane helix</keyword>
<dbReference type="EMBL" id="JAFGIX010000070">
    <property type="protein sequence ID" value="MBN1574231.1"/>
    <property type="molecule type" value="Genomic_DNA"/>
</dbReference>
<dbReference type="Pfam" id="PF00291">
    <property type="entry name" value="PALP"/>
    <property type="match status" value="1"/>
</dbReference>
<dbReference type="PANTHER" id="PTHR43780">
    <property type="entry name" value="1-AMINOCYCLOPROPANE-1-CARBOXYLATE DEAMINASE-RELATED"/>
    <property type="match status" value="1"/>
</dbReference>
<evidence type="ECO:0000256" key="4">
    <source>
        <dbReference type="PIRSR" id="PIRSR006278-1"/>
    </source>
</evidence>
<proteinExistence type="inferred from homology"/>
<feature type="transmembrane region" description="Helical" evidence="6">
    <location>
        <begin position="166"/>
        <end position="182"/>
    </location>
</feature>
<dbReference type="Gene3D" id="3.40.50.1100">
    <property type="match status" value="2"/>
</dbReference>
<evidence type="ECO:0000256" key="5">
    <source>
        <dbReference type="PIRSR" id="PIRSR006278-2"/>
    </source>
</evidence>
<evidence type="ECO:0000256" key="3">
    <source>
        <dbReference type="ARBA" id="ARBA00022898"/>
    </source>
</evidence>
<comment type="similarity">
    <text evidence="2">Belongs to the ACC deaminase/D-cysteine desulfhydrase family.</text>
</comment>
<dbReference type="InterPro" id="IPR036052">
    <property type="entry name" value="TrpB-like_PALP_sf"/>
</dbReference>
<dbReference type="InterPro" id="IPR027278">
    <property type="entry name" value="ACCD_DCysDesulf"/>
</dbReference>